<evidence type="ECO:0000313" key="1">
    <source>
        <dbReference type="EMBL" id="KFB45643.1"/>
    </source>
</evidence>
<proteinExistence type="predicted"/>
<dbReference type="EnsemblMetazoa" id="ASIC013637-RA">
    <property type="protein sequence ID" value="ASIC013637-PA"/>
    <property type="gene ID" value="ASIC013637"/>
</dbReference>
<accession>A0A084W5Z9</accession>
<dbReference type="AlphaFoldDB" id="A0A084W5Z9"/>
<dbReference type="VEuPathDB" id="VectorBase:ASIC013637"/>
<dbReference type="EMBL" id="KE525305">
    <property type="protein sequence ID" value="KFB45643.1"/>
    <property type="molecule type" value="Genomic_DNA"/>
</dbReference>
<evidence type="ECO:0000313" key="2">
    <source>
        <dbReference type="EnsemblMetazoa" id="ASIC013637-PA"/>
    </source>
</evidence>
<reference evidence="2" key="2">
    <citation type="submission" date="2020-05" db="UniProtKB">
        <authorList>
            <consortium name="EnsemblMetazoa"/>
        </authorList>
    </citation>
    <scope>IDENTIFICATION</scope>
</reference>
<dbReference type="EMBL" id="ATLV01020709">
    <property type="status" value="NOT_ANNOTATED_CDS"/>
    <property type="molecule type" value="Genomic_DNA"/>
</dbReference>
<protein>
    <submittedName>
        <fullName evidence="1 2">Uncharacterized protein</fullName>
    </submittedName>
</protein>
<dbReference type="Proteomes" id="UP000030765">
    <property type="component" value="Unassembled WGS sequence"/>
</dbReference>
<evidence type="ECO:0000313" key="3">
    <source>
        <dbReference type="Proteomes" id="UP000030765"/>
    </source>
</evidence>
<reference evidence="1 3" key="1">
    <citation type="journal article" date="2014" name="BMC Genomics">
        <title>Genome sequence of Anopheles sinensis provides insight into genetics basis of mosquito competence for malaria parasites.</title>
        <authorList>
            <person name="Zhou D."/>
            <person name="Zhang D."/>
            <person name="Ding G."/>
            <person name="Shi L."/>
            <person name="Hou Q."/>
            <person name="Ye Y."/>
            <person name="Xu Y."/>
            <person name="Zhou H."/>
            <person name="Xiong C."/>
            <person name="Li S."/>
            <person name="Yu J."/>
            <person name="Hong S."/>
            <person name="Yu X."/>
            <person name="Zou P."/>
            <person name="Chen C."/>
            <person name="Chang X."/>
            <person name="Wang W."/>
            <person name="Lv Y."/>
            <person name="Sun Y."/>
            <person name="Ma L."/>
            <person name="Shen B."/>
            <person name="Zhu C."/>
        </authorList>
    </citation>
    <scope>NUCLEOTIDE SEQUENCE [LARGE SCALE GENOMIC DNA]</scope>
</reference>
<keyword evidence="3" id="KW-1185">Reference proteome</keyword>
<organism evidence="1">
    <name type="scientific">Anopheles sinensis</name>
    <name type="common">Mosquito</name>
    <dbReference type="NCBI Taxonomy" id="74873"/>
    <lineage>
        <taxon>Eukaryota</taxon>
        <taxon>Metazoa</taxon>
        <taxon>Ecdysozoa</taxon>
        <taxon>Arthropoda</taxon>
        <taxon>Hexapoda</taxon>
        <taxon>Insecta</taxon>
        <taxon>Pterygota</taxon>
        <taxon>Neoptera</taxon>
        <taxon>Endopterygota</taxon>
        <taxon>Diptera</taxon>
        <taxon>Nematocera</taxon>
        <taxon>Culicoidea</taxon>
        <taxon>Culicidae</taxon>
        <taxon>Anophelinae</taxon>
        <taxon>Anopheles</taxon>
    </lineage>
</organism>
<name>A0A084W5Z9_ANOSI</name>
<gene>
    <name evidence="1" type="ORF">ZHAS_00013637</name>
</gene>
<sequence>MNASRDEHLQRSDLDEMNVKRSLIILMKLKPPPAGDSVYSAYDHNRLRWPASCEDIYWPRNNDGLAGARRHFVSRDLLKAKLDRQPANRSPIGLFPILDRKIGSRSNDS</sequence>